<dbReference type="Pfam" id="PF00144">
    <property type="entry name" value="Beta-lactamase"/>
    <property type="match status" value="1"/>
</dbReference>
<feature type="domain" description="Beta-lactamase-related" evidence="3">
    <location>
        <begin position="55"/>
        <end position="350"/>
    </location>
</feature>
<evidence type="ECO:0000259" key="3">
    <source>
        <dbReference type="Pfam" id="PF00144"/>
    </source>
</evidence>
<evidence type="ECO:0000256" key="2">
    <source>
        <dbReference type="ARBA" id="ARBA00023136"/>
    </source>
</evidence>
<name>A0A4U0EWF8_9FLAO</name>
<dbReference type="InterPro" id="IPR001466">
    <property type="entry name" value="Beta-lactam-related"/>
</dbReference>
<dbReference type="GO" id="GO:0016020">
    <property type="term" value="C:membrane"/>
    <property type="evidence" value="ECO:0007669"/>
    <property type="project" value="UniProtKB-SubCell"/>
</dbReference>
<keyword evidence="2" id="KW-0472">Membrane</keyword>
<dbReference type="OrthoDB" id="1522765at2"/>
<reference evidence="4 5" key="1">
    <citation type="submission" date="2019-04" db="EMBL/GenBank/DDBJ databases">
        <title>Lacinutrix sp. nov., isolated from marine water.</title>
        <authorList>
            <person name="Kim W."/>
        </authorList>
    </citation>
    <scope>NUCLEOTIDE SEQUENCE [LARGE SCALE GENOMIC DNA]</scope>
    <source>
        <strain evidence="4 5">CAU 1491</strain>
    </source>
</reference>
<protein>
    <submittedName>
        <fullName evidence="4">Beta-lactamase family protein</fullName>
    </submittedName>
</protein>
<dbReference type="Gene3D" id="3.40.710.10">
    <property type="entry name" value="DD-peptidase/beta-lactamase superfamily"/>
    <property type="match status" value="1"/>
</dbReference>
<keyword evidence="5" id="KW-1185">Reference proteome</keyword>
<dbReference type="RefSeq" id="WP_136842204.1">
    <property type="nucleotide sequence ID" value="NZ_SUPL01000003.1"/>
</dbReference>
<dbReference type="InterPro" id="IPR050491">
    <property type="entry name" value="AmpC-like"/>
</dbReference>
<dbReference type="SUPFAM" id="SSF56601">
    <property type="entry name" value="beta-lactamase/transpeptidase-like"/>
    <property type="match status" value="1"/>
</dbReference>
<evidence type="ECO:0000313" key="4">
    <source>
        <dbReference type="EMBL" id="TJY36255.1"/>
    </source>
</evidence>
<evidence type="ECO:0000256" key="1">
    <source>
        <dbReference type="ARBA" id="ARBA00004370"/>
    </source>
</evidence>
<dbReference type="PANTHER" id="PTHR46825">
    <property type="entry name" value="D-ALANYL-D-ALANINE-CARBOXYPEPTIDASE/ENDOPEPTIDASE AMPH"/>
    <property type="match status" value="1"/>
</dbReference>
<sequence>MKTSVRTMHTKKYTILFTVLMYCSFVMVGQHSTILAEELKSTLNTYYKNKEFNGTVLVAKKGTILYQGAFGYANIEKNINNTTNTKFLIGSATKSFTAIAIMQAREKGLVELHTPIKKYIPELNDELGKLTLHFLMKNSSGLPVHLNRITQLEHRDISSKELIKLYNTTKLAFKPGSKYEYSNLNYQLCAIVLERVTGMPYKDYMETHIFKPLNMHNSGIERTNKVAKDKALGYDLNNGKFVKSDDNFMSYAKGGGDIYANALDLLKWDSALYSNTLVNDKSKQLLYDGSPNAFGTYGYGFKVKTYNRSSSKKITGKLVRHGGSMYGYICNIHRYLDDEVLIVVLGNMRPYPTMEITLTVENTLRNYNVL</sequence>
<comment type="subcellular location">
    <subcellularLocation>
        <location evidence="1">Membrane</location>
    </subcellularLocation>
</comment>
<dbReference type="Proteomes" id="UP000307657">
    <property type="component" value="Unassembled WGS sequence"/>
</dbReference>
<gene>
    <name evidence="4" type="ORF">E5167_06195</name>
</gene>
<evidence type="ECO:0000313" key="5">
    <source>
        <dbReference type="Proteomes" id="UP000307657"/>
    </source>
</evidence>
<proteinExistence type="predicted"/>
<organism evidence="4 5">
    <name type="scientific">Pontimicrobium aquaticum</name>
    <dbReference type="NCBI Taxonomy" id="2565367"/>
    <lineage>
        <taxon>Bacteria</taxon>
        <taxon>Pseudomonadati</taxon>
        <taxon>Bacteroidota</taxon>
        <taxon>Flavobacteriia</taxon>
        <taxon>Flavobacteriales</taxon>
        <taxon>Flavobacteriaceae</taxon>
        <taxon>Pontimicrobium</taxon>
    </lineage>
</organism>
<comment type="caution">
    <text evidence="4">The sequence shown here is derived from an EMBL/GenBank/DDBJ whole genome shotgun (WGS) entry which is preliminary data.</text>
</comment>
<dbReference type="EMBL" id="SUPL01000003">
    <property type="protein sequence ID" value="TJY36255.1"/>
    <property type="molecule type" value="Genomic_DNA"/>
</dbReference>
<accession>A0A4U0EWF8</accession>
<dbReference type="PANTHER" id="PTHR46825:SF11">
    <property type="entry name" value="PENICILLIN-BINDING PROTEIN 4"/>
    <property type="match status" value="1"/>
</dbReference>
<dbReference type="AlphaFoldDB" id="A0A4U0EWF8"/>
<dbReference type="InterPro" id="IPR012338">
    <property type="entry name" value="Beta-lactam/transpept-like"/>
</dbReference>